<dbReference type="AlphaFoldDB" id="A0A2P8H5S8"/>
<feature type="region of interest" description="Disordered" evidence="1">
    <location>
        <begin position="1"/>
        <end position="20"/>
    </location>
</feature>
<reference evidence="2 3" key="1">
    <citation type="submission" date="2018-03" db="EMBL/GenBank/DDBJ databases">
        <title>Genomic Encyclopedia of Type Strains, Phase III (KMG-III): the genomes of soil and plant-associated and newly described type strains.</title>
        <authorList>
            <person name="Whitman W."/>
        </authorList>
    </citation>
    <scope>NUCLEOTIDE SEQUENCE [LARGE SCALE GENOMIC DNA]</scope>
    <source>
        <strain evidence="2 3">CGMCC 1.12259</strain>
    </source>
</reference>
<organism evidence="2 3">
    <name type="scientific">Planomicrobium soli</name>
    <dbReference type="NCBI Taxonomy" id="1176648"/>
    <lineage>
        <taxon>Bacteria</taxon>
        <taxon>Bacillati</taxon>
        <taxon>Bacillota</taxon>
        <taxon>Bacilli</taxon>
        <taxon>Bacillales</taxon>
        <taxon>Caryophanaceae</taxon>
        <taxon>Planomicrobium</taxon>
    </lineage>
</organism>
<dbReference type="Proteomes" id="UP000242682">
    <property type="component" value="Unassembled WGS sequence"/>
</dbReference>
<dbReference type="EMBL" id="PYAT01000002">
    <property type="protein sequence ID" value="PSL41561.1"/>
    <property type="molecule type" value="Genomic_DNA"/>
</dbReference>
<keyword evidence="3" id="KW-1185">Reference proteome</keyword>
<dbReference type="RefSeq" id="WP_181313557.1">
    <property type="nucleotide sequence ID" value="NZ_PYAT01000002.1"/>
</dbReference>
<evidence type="ECO:0000256" key="1">
    <source>
        <dbReference type="SAM" id="MobiDB-lite"/>
    </source>
</evidence>
<protein>
    <submittedName>
        <fullName evidence="2">Uncharacterized protein</fullName>
    </submittedName>
</protein>
<name>A0A2P8H5S8_9BACL</name>
<evidence type="ECO:0000313" key="3">
    <source>
        <dbReference type="Proteomes" id="UP000242682"/>
    </source>
</evidence>
<accession>A0A2P8H5S8</accession>
<gene>
    <name evidence="2" type="ORF">B0H99_102245</name>
</gene>
<evidence type="ECO:0000313" key="2">
    <source>
        <dbReference type="EMBL" id="PSL41561.1"/>
    </source>
</evidence>
<comment type="caution">
    <text evidence="2">The sequence shown here is derived from an EMBL/GenBank/DDBJ whole genome shotgun (WGS) entry which is preliminary data.</text>
</comment>
<proteinExistence type="predicted"/>
<sequence>MCSHSFGSGAALSNGGSAAEGEGEFQQQANVMGSLTLAKAVAWRRMCGL</sequence>
<feature type="compositionally biased region" description="Low complexity" evidence="1">
    <location>
        <begin position="7"/>
        <end position="20"/>
    </location>
</feature>